<dbReference type="InterPro" id="IPR040573">
    <property type="entry name" value="TSP_N"/>
</dbReference>
<dbReference type="CDD" id="cd06782">
    <property type="entry name" value="cpPDZ_CPP-like"/>
    <property type="match status" value="1"/>
</dbReference>
<comment type="caution">
    <text evidence="8">The sequence shown here is derived from an EMBL/GenBank/DDBJ whole genome shotgun (WGS) entry which is preliminary data.</text>
</comment>
<dbReference type="SMART" id="SM00228">
    <property type="entry name" value="PDZ"/>
    <property type="match status" value="1"/>
</dbReference>
<dbReference type="Gene3D" id="2.30.42.10">
    <property type="match status" value="1"/>
</dbReference>
<reference evidence="8 9" key="1">
    <citation type="submission" date="2018-06" db="EMBL/GenBank/DDBJ databases">
        <title>Genomic Encyclopedia of Archaeal and Bacterial Type Strains, Phase II (KMG-II): from individual species to whole genera.</title>
        <authorList>
            <person name="Goeker M."/>
        </authorList>
    </citation>
    <scope>NUCLEOTIDE SEQUENCE [LARGE SCALE GENOMIC DNA]</scope>
    <source>
        <strain evidence="8 9">DSM 23857</strain>
    </source>
</reference>
<feature type="chain" id="PRO_5016352486" evidence="6">
    <location>
        <begin position="23"/>
        <end position="704"/>
    </location>
</feature>
<dbReference type="GO" id="GO:0004175">
    <property type="term" value="F:endopeptidase activity"/>
    <property type="evidence" value="ECO:0007669"/>
    <property type="project" value="TreeGrafter"/>
</dbReference>
<evidence type="ECO:0000256" key="2">
    <source>
        <dbReference type="ARBA" id="ARBA00022670"/>
    </source>
</evidence>
<dbReference type="Pfam" id="PF00595">
    <property type="entry name" value="PDZ"/>
    <property type="match status" value="1"/>
</dbReference>
<dbReference type="CDD" id="cd07560">
    <property type="entry name" value="Peptidase_S41_CPP"/>
    <property type="match status" value="1"/>
</dbReference>
<feature type="signal peptide" evidence="6">
    <location>
        <begin position="1"/>
        <end position="22"/>
    </location>
</feature>
<name>A0A327QVA9_9BACT</name>
<dbReference type="OrthoDB" id="9812068at2"/>
<evidence type="ECO:0000256" key="5">
    <source>
        <dbReference type="RuleBase" id="RU004404"/>
    </source>
</evidence>
<comment type="similarity">
    <text evidence="1 5">Belongs to the peptidase S41A family.</text>
</comment>
<proteinExistence type="inferred from homology"/>
<dbReference type="Pfam" id="PF11818">
    <property type="entry name" value="DUF3340"/>
    <property type="match status" value="1"/>
</dbReference>
<dbReference type="PANTHER" id="PTHR32060:SF22">
    <property type="entry name" value="CARBOXYL-TERMINAL-PROCESSING PEPTIDASE 3, CHLOROPLASTIC"/>
    <property type="match status" value="1"/>
</dbReference>
<dbReference type="InterPro" id="IPR005151">
    <property type="entry name" value="Tail-specific_protease"/>
</dbReference>
<evidence type="ECO:0000259" key="7">
    <source>
        <dbReference type="PROSITE" id="PS50106"/>
    </source>
</evidence>
<keyword evidence="9" id="KW-1185">Reference proteome</keyword>
<evidence type="ECO:0000256" key="4">
    <source>
        <dbReference type="ARBA" id="ARBA00022825"/>
    </source>
</evidence>
<dbReference type="InterPro" id="IPR029045">
    <property type="entry name" value="ClpP/crotonase-like_dom_sf"/>
</dbReference>
<keyword evidence="3 5" id="KW-0378">Hydrolase</keyword>
<dbReference type="SMART" id="SM00245">
    <property type="entry name" value="TSPc"/>
    <property type="match status" value="1"/>
</dbReference>
<protein>
    <submittedName>
        <fullName evidence="8">Carboxyl-terminal processing protease</fullName>
    </submittedName>
</protein>
<gene>
    <name evidence="8" type="ORF">LX64_00898</name>
</gene>
<dbReference type="Pfam" id="PF17804">
    <property type="entry name" value="TSP_NTD"/>
    <property type="match status" value="1"/>
</dbReference>
<dbReference type="SUPFAM" id="SSF52096">
    <property type="entry name" value="ClpP/crotonase"/>
    <property type="match status" value="1"/>
</dbReference>
<dbReference type="AlphaFoldDB" id="A0A327QVA9"/>
<feature type="domain" description="PDZ" evidence="7">
    <location>
        <begin position="259"/>
        <end position="318"/>
    </location>
</feature>
<dbReference type="GO" id="GO:0030288">
    <property type="term" value="C:outer membrane-bounded periplasmic space"/>
    <property type="evidence" value="ECO:0007669"/>
    <property type="project" value="TreeGrafter"/>
</dbReference>
<dbReference type="Gene3D" id="3.90.226.10">
    <property type="entry name" value="2-enoyl-CoA Hydratase, Chain A, domain 1"/>
    <property type="match status" value="1"/>
</dbReference>
<sequence length="704" mass="78597">MKRYKWLFLLACASSVGTVANAQAPTDPVALKAFRSDVINAVFSKVKKKHFQPRAIDDVYATAVWKHYLQTIDPYSSILLQQDIDQLAKYKTTIDDEINTGRTDFFDAAFALLEQRVKETEALCMQHLAKPFDFKQKESIANNADAFHYPTTLAERSERWRKLMKSYVLRNYIEMKMSSGDTTTLASEVDPKIEAKAREKVRKWYAEYFKKSYGKEAANEKFTAYINDAVIEIDPHTMYSGPKDNSFADMLAKRYYGIGMELGINADDYFIKRLLPGGTAMQSGLAKENDNIIAIATKDGEMKPVSGMANNDVVAMIRGEKGTTVKMELQQPGEKSRIVEIKRDEMVDTENKAKGAVIEKNGKRYGYIYLPGFYIDPKGENLNGSYNDVVKEMNKMREQQVDGIIMDLRGNGGGSLEEVVKMGNCFMPSSPISWLRSKEVVNNYSSSAKEAMYNGPLTVMVDEASASASEIFAAAIQDLGRGLIVGTSSSYGKGTAQMNMNLGKLGDTNGNTADVSYGSMRLTMEKFYRVNGTTTQMIGVKPEIVFQDRMYWQPIGEKIFSSALNVDTLRFPPINRLKFSFDSASVVNRAKERIANNPAYKNVSANIQAVLDYSKEPVNLELASFVRQYKQANAAQKAIQTGKELPANAQLSVKAATLNSYNPAIHKAEETETPGYKAFLDRIRKDIYIAETVSVLEDMAKGSK</sequence>
<dbReference type="SUPFAM" id="SSF50156">
    <property type="entry name" value="PDZ domain-like"/>
    <property type="match status" value="1"/>
</dbReference>
<dbReference type="GO" id="GO:0008236">
    <property type="term" value="F:serine-type peptidase activity"/>
    <property type="evidence" value="ECO:0007669"/>
    <property type="project" value="UniProtKB-KW"/>
</dbReference>
<dbReference type="Pfam" id="PF03572">
    <property type="entry name" value="Peptidase_S41"/>
    <property type="match status" value="1"/>
</dbReference>
<dbReference type="GO" id="GO:0006508">
    <property type="term" value="P:proteolysis"/>
    <property type="evidence" value="ECO:0007669"/>
    <property type="project" value="UniProtKB-KW"/>
</dbReference>
<dbReference type="InterPro" id="IPR020992">
    <property type="entry name" value="Tail_Prtase_C"/>
</dbReference>
<dbReference type="PANTHER" id="PTHR32060">
    <property type="entry name" value="TAIL-SPECIFIC PROTEASE"/>
    <property type="match status" value="1"/>
</dbReference>
<dbReference type="PROSITE" id="PS50106">
    <property type="entry name" value="PDZ"/>
    <property type="match status" value="1"/>
</dbReference>
<evidence type="ECO:0000313" key="9">
    <source>
        <dbReference type="Proteomes" id="UP000249547"/>
    </source>
</evidence>
<dbReference type="InterPro" id="IPR036034">
    <property type="entry name" value="PDZ_sf"/>
</dbReference>
<dbReference type="InterPro" id="IPR004447">
    <property type="entry name" value="Peptidase_S41A"/>
</dbReference>
<keyword evidence="6" id="KW-0732">Signal</keyword>
<dbReference type="EMBL" id="QLLL01000002">
    <property type="protein sequence ID" value="RAJ08251.1"/>
    <property type="molecule type" value="Genomic_DNA"/>
</dbReference>
<keyword evidence="4 5" id="KW-0720">Serine protease</keyword>
<keyword evidence="2 5" id="KW-0645">Protease</keyword>
<dbReference type="NCBIfam" id="TIGR00225">
    <property type="entry name" value="prc"/>
    <property type="match status" value="1"/>
</dbReference>
<evidence type="ECO:0000256" key="1">
    <source>
        <dbReference type="ARBA" id="ARBA00009179"/>
    </source>
</evidence>
<dbReference type="RefSeq" id="WP_158538523.1">
    <property type="nucleotide sequence ID" value="NZ_QLLL01000002.1"/>
</dbReference>
<evidence type="ECO:0000256" key="3">
    <source>
        <dbReference type="ARBA" id="ARBA00022801"/>
    </source>
</evidence>
<organism evidence="8 9">
    <name type="scientific">Chitinophaga skermanii</name>
    <dbReference type="NCBI Taxonomy" id="331697"/>
    <lineage>
        <taxon>Bacteria</taxon>
        <taxon>Pseudomonadati</taxon>
        <taxon>Bacteroidota</taxon>
        <taxon>Chitinophagia</taxon>
        <taxon>Chitinophagales</taxon>
        <taxon>Chitinophagaceae</taxon>
        <taxon>Chitinophaga</taxon>
    </lineage>
</organism>
<evidence type="ECO:0000313" key="8">
    <source>
        <dbReference type="EMBL" id="RAJ08251.1"/>
    </source>
</evidence>
<dbReference type="Proteomes" id="UP000249547">
    <property type="component" value="Unassembled WGS sequence"/>
</dbReference>
<dbReference type="GO" id="GO:0007165">
    <property type="term" value="P:signal transduction"/>
    <property type="evidence" value="ECO:0007669"/>
    <property type="project" value="TreeGrafter"/>
</dbReference>
<accession>A0A327QVA9</accession>
<dbReference type="InterPro" id="IPR001478">
    <property type="entry name" value="PDZ"/>
</dbReference>
<evidence type="ECO:0000256" key="6">
    <source>
        <dbReference type="SAM" id="SignalP"/>
    </source>
</evidence>